<organism evidence="3 4">
    <name type="scientific">Mycolicibacterium chlorophenolicum</name>
    <dbReference type="NCBI Taxonomy" id="37916"/>
    <lineage>
        <taxon>Bacteria</taxon>
        <taxon>Bacillati</taxon>
        <taxon>Actinomycetota</taxon>
        <taxon>Actinomycetes</taxon>
        <taxon>Mycobacteriales</taxon>
        <taxon>Mycobacteriaceae</taxon>
        <taxon>Mycolicibacterium</taxon>
    </lineage>
</organism>
<protein>
    <recommendedName>
        <fullName evidence="2">ESX-1 secretion-associated protein EspA/EspE-like domain-containing protein</fullName>
    </recommendedName>
</protein>
<gene>
    <name evidence="3" type="ORF">MCHLDSM_05066</name>
</gene>
<dbReference type="EMBL" id="JYNL01000064">
    <property type="protein sequence ID" value="KMO70178.1"/>
    <property type="molecule type" value="Genomic_DNA"/>
</dbReference>
<dbReference type="STRING" id="37916.MCHLDSM_05066"/>
<dbReference type="PATRIC" id="fig|37916.4.peg.5071"/>
<comment type="caution">
    <text evidence="3">The sequence shown here is derived from an EMBL/GenBank/DDBJ whole genome shotgun (WGS) entry which is preliminary data.</text>
</comment>
<feature type="compositionally biased region" description="Basic and acidic residues" evidence="1">
    <location>
        <begin position="265"/>
        <end position="286"/>
    </location>
</feature>
<evidence type="ECO:0000259" key="2">
    <source>
        <dbReference type="Pfam" id="PF18879"/>
    </source>
</evidence>
<proteinExistence type="predicted"/>
<evidence type="ECO:0000313" key="4">
    <source>
        <dbReference type="Proteomes" id="UP000036513"/>
    </source>
</evidence>
<feature type="region of interest" description="Disordered" evidence="1">
    <location>
        <begin position="265"/>
        <end position="394"/>
    </location>
</feature>
<keyword evidence="4" id="KW-1185">Reference proteome</keyword>
<feature type="compositionally biased region" description="Low complexity" evidence="1">
    <location>
        <begin position="362"/>
        <end position="378"/>
    </location>
</feature>
<reference evidence="3 4" key="1">
    <citation type="journal article" date="2015" name="Genome Biol. Evol.">
        <title>Characterization of Three Mycobacterium spp. with Potential Use in Bioremediation by Genome Sequencing and Comparative Genomics.</title>
        <authorList>
            <person name="Das S."/>
            <person name="Pettersson B.M."/>
            <person name="Behra P.R."/>
            <person name="Ramesh M."/>
            <person name="Dasgupta S."/>
            <person name="Bhattacharya A."/>
            <person name="Kirsebom L.A."/>
        </authorList>
    </citation>
    <scope>NUCLEOTIDE SEQUENCE [LARGE SCALE GENOMIC DNA]</scope>
    <source>
        <strain evidence="3 4">DSM 43826</strain>
    </source>
</reference>
<name>A0A0J6VL41_9MYCO</name>
<accession>A0A0J6VL41</accession>
<dbReference type="Proteomes" id="UP000036513">
    <property type="component" value="Unassembled WGS sequence"/>
</dbReference>
<feature type="compositionally biased region" description="Low complexity" evidence="1">
    <location>
        <begin position="302"/>
        <end position="316"/>
    </location>
</feature>
<feature type="domain" description="ESX-1 secretion-associated protein EspA/EspE-like" evidence="2">
    <location>
        <begin position="96"/>
        <end position="180"/>
    </location>
</feature>
<dbReference type="Pfam" id="PF18879">
    <property type="entry name" value="EspA_EspE"/>
    <property type="match status" value="1"/>
</dbReference>
<dbReference type="AlphaFoldDB" id="A0A0J6VL41"/>
<feature type="compositionally biased region" description="Low complexity" evidence="1">
    <location>
        <begin position="336"/>
        <end position="346"/>
    </location>
</feature>
<dbReference type="RefSeq" id="WP_131722684.1">
    <property type="nucleotide sequence ID" value="NZ_JYNL01000064.1"/>
</dbReference>
<feature type="compositionally biased region" description="Pro residues" evidence="1">
    <location>
        <begin position="290"/>
        <end position="301"/>
    </location>
</feature>
<sequence length="394" mass="40869">MGFLDDAFDVVHGGASTVADTAGFLGDVLTGDVHGAVTNGSQVIGDVNDVLQGLEGLGASLGQVPRRFAESTLVKLTDSPPIDAALMAIEAMKATTGSGAPEDGEGFRASAHLLEEAVDLLIDAKPHDDRWSGDASGIYLDRAVTHKNLTSRVQVADGEIQRILSDETDEVSRTRSTLDNTSQHLQDFALSTSWMNVVPGGRAAKLSVDSAAAAAGLATATFTVANLAQASFSNAAKIRSQLHHYQDAAQEKLDLATGACDPFIDAKKDIQPGHRPRRLDPRRDYEVPTPLEPIPFGPPATPYGVTATPPATAGSAPPSPTPSSVIPTQAQRVVGRGRTAAAAGSTPAPPSRSYRRQETSSGGARAAGVPGARAPLGAEQQHADQVTATPNGER</sequence>
<dbReference type="InterPro" id="IPR043796">
    <property type="entry name" value="ESX-1_EspA/EspE-like"/>
</dbReference>
<evidence type="ECO:0000256" key="1">
    <source>
        <dbReference type="SAM" id="MobiDB-lite"/>
    </source>
</evidence>
<evidence type="ECO:0000313" key="3">
    <source>
        <dbReference type="EMBL" id="KMO70178.1"/>
    </source>
</evidence>
<feature type="compositionally biased region" description="Polar residues" evidence="1">
    <location>
        <begin position="383"/>
        <end position="394"/>
    </location>
</feature>